<evidence type="ECO:0000313" key="3">
    <source>
        <dbReference type="Proteomes" id="UP000218831"/>
    </source>
</evidence>
<dbReference type="EMBL" id="NSKE01000002">
    <property type="protein sequence ID" value="PAU95262.1"/>
    <property type="molecule type" value="Genomic_DNA"/>
</dbReference>
<dbReference type="Proteomes" id="UP000218831">
    <property type="component" value="Unassembled WGS sequence"/>
</dbReference>
<dbReference type="RefSeq" id="WP_095605388.1">
    <property type="nucleotide sequence ID" value="NZ_NSKE01000002.1"/>
</dbReference>
<dbReference type="InterPro" id="IPR037682">
    <property type="entry name" value="TonB_C"/>
</dbReference>
<dbReference type="OrthoDB" id="9814002at2"/>
<reference evidence="2 3" key="1">
    <citation type="submission" date="2017-08" db="EMBL/GenBank/DDBJ databases">
        <title>Aliifodinibius alkalisoli sp. nov., isolated from saline alkaline soil.</title>
        <authorList>
            <person name="Liu D."/>
            <person name="Zhang G."/>
        </authorList>
    </citation>
    <scope>NUCLEOTIDE SEQUENCE [LARGE SCALE GENOMIC DNA]</scope>
    <source>
        <strain evidence="2 3">WN023</strain>
    </source>
</reference>
<feature type="domain" description="TonB C-terminal" evidence="1">
    <location>
        <begin position="57"/>
        <end position="132"/>
    </location>
</feature>
<evidence type="ECO:0000259" key="1">
    <source>
        <dbReference type="Pfam" id="PF03544"/>
    </source>
</evidence>
<gene>
    <name evidence="2" type="ORF">CK503_03430</name>
</gene>
<dbReference type="AlphaFoldDB" id="A0A2A2GES0"/>
<comment type="caution">
    <text evidence="2">The sequence shown here is derived from an EMBL/GenBank/DDBJ whole genome shotgun (WGS) entry which is preliminary data.</text>
</comment>
<accession>A0A2A2GES0</accession>
<dbReference type="GO" id="GO:0055085">
    <property type="term" value="P:transmembrane transport"/>
    <property type="evidence" value="ECO:0007669"/>
    <property type="project" value="InterPro"/>
</dbReference>
<dbReference type="SUPFAM" id="SSF74653">
    <property type="entry name" value="TolA/TonB C-terminal domain"/>
    <property type="match status" value="1"/>
</dbReference>
<dbReference type="Pfam" id="PF03544">
    <property type="entry name" value="TonB_C"/>
    <property type="match status" value="1"/>
</dbReference>
<evidence type="ECO:0000313" key="2">
    <source>
        <dbReference type="EMBL" id="PAU95262.1"/>
    </source>
</evidence>
<keyword evidence="3" id="KW-1185">Reference proteome</keyword>
<organism evidence="2 3">
    <name type="scientific">Fodinibius salipaludis</name>
    <dbReference type="NCBI Taxonomy" id="2032627"/>
    <lineage>
        <taxon>Bacteria</taxon>
        <taxon>Pseudomonadati</taxon>
        <taxon>Balneolota</taxon>
        <taxon>Balneolia</taxon>
        <taxon>Balneolales</taxon>
        <taxon>Balneolaceae</taxon>
        <taxon>Fodinibius</taxon>
    </lineage>
</organism>
<sequence>MPTRYSHIFLISFSILLLSCSTTDKTKTAPEVSRENVKVVTETKPAIIGGIDALYQQLTYPSNNSRQTSTITLEANILVNKDGTVGQVSFNKDQYSKYKEAAREAIHAVNFVPGKRNGEAVNMFITIPIQFNAQ</sequence>
<dbReference type="Gene3D" id="3.30.1150.10">
    <property type="match status" value="1"/>
</dbReference>
<proteinExistence type="predicted"/>
<name>A0A2A2GES0_9BACT</name>
<protein>
    <recommendedName>
        <fullName evidence="1">TonB C-terminal domain-containing protein</fullName>
    </recommendedName>
</protein>
<dbReference type="PROSITE" id="PS51257">
    <property type="entry name" value="PROKAR_LIPOPROTEIN"/>
    <property type="match status" value="1"/>
</dbReference>